<gene>
    <name evidence="1" type="ORF">CVLEPA_LOCUS9628</name>
</gene>
<evidence type="ECO:0000313" key="1">
    <source>
        <dbReference type="EMBL" id="CAK8679391.1"/>
    </source>
</evidence>
<proteinExistence type="predicted"/>
<sequence>MTGFEIIFKNHVSRRHLNKETSIVEIEIEADFAIELVHRMPELVAIVNAANARLCLQLLVGVTARTFSTLIKALRDDDVIASRMAKWISID</sequence>
<protein>
    <submittedName>
        <fullName evidence="1">Uncharacterized protein</fullName>
    </submittedName>
</protein>
<organism evidence="1 2">
    <name type="scientific">Clavelina lepadiformis</name>
    <name type="common">Light-bulb sea squirt</name>
    <name type="synonym">Ascidia lepadiformis</name>
    <dbReference type="NCBI Taxonomy" id="159417"/>
    <lineage>
        <taxon>Eukaryota</taxon>
        <taxon>Metazoa</taxon>
        <taxon>Chordata</taxon>
        <taxon>Tunicata</taxon>
        <taxon>Ascidiacea</taxon>
        <taxon>Aplousobranchia</taxon>
        <taxon>Clavelinidae</taxon>
        <taxon>Clavelina</taxon>
    </lineage>
</organism>
<accession>A0ABP0FIC9</accession>
<comment type="caution">
    <text evidence="1">The sequence shown here is derived from an EMBL/GenBank/DDBJ whole genome shotgun (WGS) entry which is preliminary data.</text>
</comment>
<dbReference type="Proteomes" id="UP001642483">
    <property type="component" value="Unassembled WGS sequence"/>
</dbReference>
<evidence type="ECO:0000313" key="2">
    <source>
        <dbReference type="Proteomes" id="UP001642483"/>
    </source>
</evidence>
<keyword evidence="2" id="KW-1185">Reference proteome</keyword>
<reference evidence="1 2" key="1">
    <citation type="submission" date="2024-02" db="EMBL/GenBank/DDBJ databases">
        <authorList>
            <person name="Daric V."/>
            <person name="Darras S."/>
        </authorList>
    </citation>
    <scope>NUCLEOTIDE SEQUENCE [LARGE SCALE GENOMIC DNA]</scope>
</reference>
<dbReference type="EMBL" id="CAWYQH010000057">
    <property type="protein sequence ID" value="CAK8679391.1"/>
    <property type="molecule type" value="Genomic_DNA"/>
</dbReference>
<name>A0ABP0FIC9_CLALP</name>